<evidence type="ECO:0008006" key="3">
    <source>
        <dbReference type="Google" id="ProtNLM"/>
    </source>
</evidence>
<reference evidence="1 2" key="1">
    <citation type="submission" date="2021-01" db="EMBL/GenBank/DDBJ databases">
        <title>Whole genome shotgun sequence of Asanoa iriomotensis NBRC 100142.</title>
        <authorList>
            <person name="Komaki H."/>
            <person name="Tamura T."/>
        </authorList>
    </citation>
    <scope>NUCLEOTIDE SEQUENCE [LARGE SCALE GENOMIC DNA]</scope>
    <source>
        <strain evidence="1 2">NBRC 100142</strain>
    </source>
</reference>
<comment type="caution">
    <text evidence="1">The sequence shown here is derived from an EMBL/GenBank/DDBJ whole genome shotgun (WGS) entry which is preliminary data.</text>
</comment>
<dbReference type="Gene3D" id="1.25.10.10">
    <property type="entry name" value="Leucine-rich Repeat Variant"/>
    <property type="match status" value="1"/>
</dbReference>
<name>A0ABQ4BX69_9ACTN</name>
<dbReference type="InterPro" id="IPR011989">
    <property type="entry name" value="ARM-like"/>
</dbReference>
<dbReference type="Proteomes" id="UP000624325">
    <property type="component" value="Unassembled WGS sequence"/>
</dbReference>
<dbReference type="RefSeq" id="WP_203700449.1">
    <property type="nucleotide sequence ID" value="NZ_BAAALU010000030.1"/>
</dbReference>
<evidence type="ECO:0000313" key="1">
    <source>
        <dbReference type="EMBL" id="GIF54761.1"/>
    </source>
</evidence>
<sequence>MLIDWDSDHYREQIAAAVHGGAAGEETLLAAWADGAGDMGGFLLAALGEATGPGGQALLRRLVMDPAAEPDDRCAALVALAKRAGADASDVLGDALLDPDGDIRDYALIAMSCVGDDRAVGHVHALLAMELADPDRQRLLLAIQSLVIPMATYLLRHATTAAEQDELAALIRANRDRLGRAEREWFTVYWPAAVDESESGIHADTADMVAWQPLLRTLYPR</sequence>
<proteinExistence type="predicted"/>
<keyword evidence="2" id="KW-1185">Reference proteome</keyword>
<organism evidence="1 2">
    <name type="scientific">Asanoa iriomotensis</name>
    <dbReference type="NCBI Taxonomy" id="234613"/>
    <lineage>
        <taxon>Bacteria</taxon>
        <taxon>Bacillati</taxon>
        <taxon>Actinomycetota</taxon>
        <taxon>Actinomycetes</taxon>
        <taxon>Micromonosporales</taxon>
        <taxon>Micromonosporaceae</taxon>
        <taxon>Asanoa</taxon>
    </lineage>
</organism>
<evidence type="ECO:0000313" key="2">
    <source>
        <dbReference type="Proteomes" id="UP000624325"/>
    </source>
</evidence>
<dbReference type="InterPro" id="IPR016024">
    <property type="entry name" value="ARM-type_fold"/>
</dbReference>
<gene>
    <name evidence="1" type="ORF">Air01nite_08560</name>
</gene>
<accession>A0ABQ4BX69</accession>
<protein>
    <recommendedName>
        <fullName evidence="3">HEAT repeat protein</fullName>
    </recommendedName>
</protein>
<dbReference type="SUPFAM" id="SSF48371">
    <property type="entry name" value="ARM repeat"/>
    <property type="match status" value="1"/>
</dbReference>
<dbReference type="EMBL" id="BONC01000003">
    <property type="protein sequence ID" value="GIF54761.1"/>
    <property type="molecule type" value="Genomic_DNA"/>
</dbReference>